<proteinExistence type="predicted"/>
<gene>
    <name evidence="1" type="ORF">HPB51_028969</name>
</gene>
<evidence type="ECO:0000313" key="1">
    <source>
        <dbReference type="EMBL" id="KAH7934664.1"/>
    </source>
</evidence>
<dbReference type="Proteomes" id="UP000821866">
    <property type="component" value="Unassembled WGS sequence"/>
</dbReference>
<dbReference type="EMBL" id="JABSTU010006083">
    <property type="protein sequence ID" value="KAH7934664.1"/>
    <property type="molecule type" value="Genomic_DNA"/>
</dbReference>
<organism evidence="1 2">
    <name type="scientific">Rhipicephalus microplus</name>
    <name type="common">Cattle tick</name>
    <name type="synonym">Boophilus microplus</name>
    <dbReference type="NCBI Taxonomy" id="6941"/>
    <lineage>
        <taxon>Eukaryota</taxon>
        <taxon>Metazoa</taxon>
        <taxon>Ecdysozoa</taxon>
        <taxon>Arthropoda</taxon>
        <taxon>Chelicerata</taxon>
        <taxon>Arachnida</taxon>
        <taxon>Acari</taxon>
        <taxon>Parasitiformes</taxon>
        <taxon>Ixodida</taxon>
        <taxon>Ixodoidea</taxon>
        <taxon>Ixodidae</taxon>
        <taxon>Rhipicephalinae</taxon>
        <taxon>Rhipicephalus</taxon>
        <taxon>Boophilus</taxon>
    </lineage>
</organism>
<dbReference type="VEuPathDB" id="VectorBase:LOC119178075"/>
<name>A0A9J6CW70_RHIMP</name>
<reference evidence="1" key="2">
    <citation type="submission" date="2021-09" db="EMBL/GenBank/DDBJ databases">
        <authorList>
            <person name="Jia N."/>
            <person name="Wang J."/>
            <person name="Shi W."/>
            <person name="Du L."/>
            <person name="Sun Y."/>
            <person name="Zhan W."/>
            <person name="Jiang J."/>
            <person name="Wang Q."/>
            <person name="Zhang B."/>
            <person name="Ji P."/>
            <person name="Sakyi L.B."/>
            <person name="Cui X."/>
            <person name="Yuan T."/>
            <person name="Jiang B."/>
            <person name="Yang W."/>
            <person name="Lam T.T.-Y."/>
            <person name="Chang Q."/>
            <person name="Ding S."/>
            <person name="Wang X."/>
            <person name="Zhu J."/>
            <person name="Ruan X."/>
            <person name="Zhao L."/>
            <person name="Wei J."/>
            <person name="Que T."/>
            <person name="Du C."/>
            <person name="Cheng J."/>
            <person name="Dai P."/>
            <person name="Han X."/>
            <person name="Huang E."/>
            <person name="Gao Y."/>
            <person name="Liu J."/>
            <person name="Shao H."/>
            <person name="Ye R."/>
            <person name="Li L."/>
            <person name="Wei W."/>
            <person name="Wang X."/>
            <person name="Wang C."/>
            <person name="Huo Q."/>
            <person name="Li W."/>
            <person name="Guo W."/>
            <person name="Chen H."/>
            <person name="Chen S."/>
            <person name="Zhou L."/>
            <person name="Zhou L."/>
            <person name="Ni X."/>
            <person name="Tian J."/>
            <person name="Zhou Y."/>
            <person name="Sheng Y."/>
            <person name="Liu T."/>
            <person name="Pan Y."/>
            <person name="Xia L."/>
            <person name="Li J."/>
            <person name="Zhao F."/>
            <person name="Cao W."/>
        </authorList>
    </citation>
    <scope>NUCLEOTIDE SEQUENCE</scope>
    <source>
        <strain evidence="1">Rmic-2018</strain>
        <tissue evidence="1">Larvae</tissue>
    </source>
</reference>
<dbReference type="AlphaFoldDB" id="A0A9J6CW70"/>
<comment type="caution">
    <text evidence="1">The sequence shown here is derived from an EMBL/GenBank/DDBJ whole genome shotgun (WGS) entry which is preliminary data.</text>
</comment>
<evidence type="ECO:0000313" key="2">
    <source>
        <dbReference type="Proteomes" id="UP000821866"/>
    </source>
</evidence>
<reference evidence="1" key="1">
    <citation type="journal article" date="2020" name="Cell">
        <title>Large-Scale Comparative Analyses of Tick Genomes Elucidate Their Genetic Diversity and Vector Capacities.</title>
        <authorList>
            <consortium name="Tick Genome and Microbiome Consortium (TIGMIC)"/>
            <person name="Jia N."/>
            <person name="Wang J."/>
            <person name="Shi W."/>
            <person name="Du L."/>
            <person name="Sun Y."/>
            <person name="Zhan W."/>
            <person name="Jiang J.F."/>
            <person name="Wang Q."/>
            <person name="Zhang B."/>
            <person name="Ji P."/>
            <person name="Bell-Sakyi L."/>
            <person name="Cui X.M."/>
            <person name="Yuan T.T."/>
            <person name="Jiang B.G."/>
            <person name="Yang W.F."/>
            <person name="Lam T.T."/>
            <person name="Chang Q.C."/>
            <person name="Ding S.J."/>
            <person name="Wang X.J."/>
            <person name="Zhu J.G."/>
            <person name="Ruan X.D."/>
            <person name="Zhao L."/>
            <person name="Wei J.T."/>
            <person name="Ye R.Z."/>
            <person name="Que T.C."/>
            <person name="Du C.H."/>
            <person name="Zhou Y.H."/>
            <person name="Cheng J.X."/>
            <person name="Dai P.F."/>
            <person name="Guo W.B."/>
            <person name="Han X.H."/>
            <person name="Huang E.J."/>
            <person name="Li L.F."/>
            <person name="Wei W."/>
            <person name="Gao Y.C."/>
            <person name="Liu J.Z."/>
            <person name="Shao H.Z."/>
            <person name="Wang X."/>
            <person name="Wang C.C."/>
            <person name="Yang T.C."/>
            <person name="Huo Q.B."/>
            <person name="Li W."/>
            <person name="Chen H.Y."/>
            <person name="Chen S.E."/>
            <person name="Zhou L.G."/>
            <person name="Ni X.B."/>
            <person name="Tian J.H."/>
            <person name="Sheng Y."/>
            <person name="Liu T."/>
            <person name="Pan Y.S."/>
            <person name="Xia L.Y."/>
            <person name="Li J."/>
            <person name="Zhao F."/>
            <person name="Cao W.C."/>
        </authorList>
    </citation>
    <scope>NUCLEOTIDE SEQUENCE</scope>
    <source>
        <strain evidence="1">Rmic-2018</strain>
    </source>
</reference>
<keyword evidence="2" id="KW-1185">Reference proteome</keyword>
<accession>A0A9J6CW70</accession>
<sequence length="213" mass="23773">MGPPLALSAQVACLPAALPLPPIDAERFLEAGLPYDDCRPDIERLRERSLVPSSALFIRRQVSTSTKLATRPTVMVLCKFPSTASPAFKAIGRRTDIRPVSKLPANVAYVYLLAGQEVYHSDYAALLEYEEEQGGLRAVPKLTKTHVSPNAFQKLSVRLAVQTPKENFTWLDRCCNYLDELPKQRRICFLSKPTSEAQRLTLLSTISFVKNLL</sequence>
<protein>
    <submittedName>
        <fullName evidence="1">Uncharacterized protein</fullName>
    </submittedName>
</protein>